<dbReference type="GO" id="GO:0000976">
    <property type="term" value="F:transcription cis-regulatory region binding"/>
    <property type="evidence" value="ECO:0007669"/>
    <property type="project" value="TreeGrafter"/>
</dbReference>
<dbReference type="SUPFAM" id="SSF53850">
    <property type="entry name" value="Periplasmic binding protein-like II"/>
    <property type="match status" value="1"/>
</dbReference>
<dbReference type="PANTHER" id="PTHR30126">
    <property type="entry name" value="HTH-TYPE TRANSCRIPTIONAL REGULATOR"/>
    <property type="match status" value="1"/>
</dbReference>
<dbReference type="FunFam" id="1.10.10.10:FF:000001">
    <property type="entry name" value="LysR family transcriptional regulator"/>
    <property type="match status" value="1"/>
</dbReference>
<feature type="domain" description="HTH lysR-type" evidence="5">
    <location>
        <begin position="3"/>
        <end position="60"/>
    </location>
</feature>
<evidence type="ECO:0000256" key="1">
    <source>
        <dbReference type="ARBA" id="ARBA00009437"/>
    </source>
</evidence>
<dbReference type="PRINTS" id="PR00039">
    <property type="entry name" value="HTHLYSR"/>
</dbReference>
<evidence type="ECO:0000256" key="3">
    <source>
        <dbReference type="ARBA" id="ARBA00023125"/>
    </source>
</evidence>
<dbReference type="SUPFAM" id="SSF46785">
    <property type="entry name" value="Winged helix' DNA-binding domain"/>
    <property type="match status" value="1"/>
</dbReference>
<evidence type="ECO:0000313" key="7">
    <source>
        <dbReference type="Proteomes" id="UP000483432"/>
    </source>
</evidence>
<dbReference type="Gene3D" id="3.40.190.290">
    <property type="match status" value="1"/>
</dbReference>
<dbReference type="InterPro" id="IPR000847">
    <property type="entry name" value="LysR_HTH_N"/>
</dbReference>
<keyword evidence="2" id="KW-0805">Transcription regulation</keyword>
<name>A0A7C9P9A2_9PROT</name>
<dbReference type="Pfam" id="PF00126">
    <property type="entry name" value="HTH_1"/>
    <property type="match status" value="1"/>
</dbReference>
<dbReference type="PANTHER" id="PTHR30126:SF5">
    <property type="entry name" value="HTH-TYPE TRANSCRIPTIONAL ACTIVATOR CMPR"/>
    <property type="match status" value="1"/>
</dbReference>
<accession>A0A7C9P9A2</accession>
<dbReference type="InterPro" id="IPR005119">
    <property type="entry name" value="LysR_subst-bd"/>
</dbReference>
<dbReference type="EMBL" id="JAAFGW010000227">
    <property type="protein sequence ID" value="NDP49216.1"/>
    <property type="molecule type" value="Genomic_DNA"/>
</dbReference>
<dbReference type="Pfam" id="PF03466">
    <property type="entry name" value="LysR_substrate"/>
    <property type="match status" value="1"/>
</dbReference>
<comment type="similarity">
    <text evidence="1">Belongs to the LysR transcriptional regulatory family.</text>
</comment>
<comment type="caution">
    <text evidence="6">The sequence shown here is derived from an EMBL/GenBank/DDBJ whole genome shotgun (WGS) entry which is preliminary data.</text>
</comment>
<dbReference type="Gene3D" id="1.10.10.10">
    <property type="entry name" value="Winged helix-like DNA-binding domain superfamily/Winged helix DNA-binding domain"/>
    <property type="match status" value="1"/>
</dbReference>
<dbReference type="Proteomes" id="UP000483432">
    <property type="component" value="Unassembled WGS sequence"/>
</dbReference>
<protein>
    <submittedName>
        <fullName evidence="6">LysR family transcriptional regulator</fullName>
    </submittedName>
</protein>
<reference evidence="6 7" key="1">
    <citation type="submission" date="2019-09" db="EMBL/GenBank/DDBJ databases">
        <title>H2 Metabolism Revealed by Metagenomic Analysis in Subglacial Sediment of East Antarctica.</title>
        <authorList>
            <person name="Yang Z."/>
            <person name="Zhang Y."/>
            <person name="Lv Y."/>
            <person name="Yan W."/>
            <person name="Xiao X."/>
            <person name="Sun B."/>
            <person name="Ma H."/>
        </authorList>
    </citation>
    <scope>NUCLEOTIDE SEQUENCE [LARGE SCALE GENOMIC DNA]</scope>
    <source>
        <strain evidence="6">Bin2_2</strain>
    </source>
</reference>
<proteinExistence type="inferred from homology"/>
<sequence length="303" mass="33519">MHITLRQIQVFEAAARLTGFTRASEELHLSQPAVSMQIRQLEEQAGMPLFEQIGKKIRLTDAGRTFYRHAQGILAQVQEAQLELEEMRGVRRGQLNITVASTANYFAPRLLATFCQRYPGVKVSLDVSNREHILTQLGDSDKDLAIMGQPPEESNLVAHPFMENPLVVIAAPSHPMASERAILPARLADESFISREPGSGTRMAAERFFDAAGIRLTTAMEMSSNEAIKQAVQAGLGLGVVSIHTLEMERALGRLAILDVQGFPILRHWYVVHRPAKRFSAVAQAFLDFVMNEAGSLLAQPRP</sequence>
<keyword evidence="4" id="KW-0804">Transcription</keyword>
<dbReference type="CDD" id="cd08419">
    <property type="entry name" value="PBP2_CbbR_RubisCO_like"/>
    <property type="match status" value="1"/>
</dbReference>
<evidence type="ECO:0000313" key="6">
    <source>
        <dbReference type="EMBL" id="NDP49216.1"/>
    </source>
</evidence>
<evidence type="ECO:0000256" key="2">
    <source>
        <dbReference type="ARBA" id="ARBA00023015"/>
    </source>
</evidence>
<dbReference type="PROSITE" id="PS50931">
    <property type="entry name" value="HTH_LYSR"/>
    <property type="match status" value="1"/>
</dbReference>
<organism evidence="6 7">
    <name type="scientific">Sulfuriferula multivorans</name>
    <dbReference type="NCBI Taxonomy" id="1559896"/>
    <lineage>
        <taxon>Bacteria</taxon>
        <taxon>Pseudomonadati</taxon>
        <taxon>Pseudomonadota</taxon>
        <taxon>Betaproteobacteria</taxon>
        <taxon>Nitrosomonadales</taxon>
        <taxon>Sulfuricellaceae</taxon>
        <taxon>Sulfuriferula</taxon>
    </lineage>
</organism>
<dbReference type="GO" id="GO:0003700">
    <property type="term" value="F:DNA-binding transcription factor activity"/>
    <property type="evidence" value="ECO:0007669"/>
    <property type="project" value="InterPro"/>
</dbReference>
<dbReference type="AlphaFoldDB" id="A0A7C9P9A2"/>
<gene>
    <name evidence="6" type="ORF">GZ085_12680</name>
</gene>
<evidence type="ECO:0000256" key="4">
    <source>
        <dbReference type="ARBA" id="ARBA00023163"/>
    </source>
</evidence>
<keyword evidence="3" id="KW-0238">DNA-binding</keyword>
<dbReference type="InterPro" id="IPR036390">
    <property type="entry name" value="WH_DNA-bd_sf"/>
</dbReference>
<dbReference type="InterPro" id="IPR036388">
    <property type="entry name" value="WH-like_DNA-bd_sf"/>
</dbReference>
<evidence type="ECO:0000259" key="5">
    <source>
        <dbReference type="PROSITE" id="PS50931"/>
    </source>
</evidence>